<feature type="domain" description="HNH" evidence="1">
    <location>
        <begin position="23"/>
        <end position="73"/>
    </location>
</feature>
<dbReference type="InterPro" id="IPR003615">
    <property type="entry name" value="HNH_nuc"/>
</dbReference>
<reference evidence="2 3" key="1">
    <citation type="submission" date="2024-06" db="EMBL/GenBank/DDBJ databases">
        <title>The Natural Products Discovery Center: Release of the First 8490 Sequenced Strains for Exploring Actinobacteria Biosynthetic Diversity.</title>
        <authorList>
            <person name="Kalkreuter E."/>
            <person name="Kautsar S.A."/>
            <person name="Yang D."/>
            <person name="Bader C.D."/>
            <person name="Teijaro C.N."/>
            <person name="Fluegel L."/>
            <person name="Davis C.M."/>
            <person name="Simpson J.R."/>
            <person name="Lauterbach L."/>
            <person name="Steele A.D."/>
            <person name="Gui C."/>
            <person name="Meng S."/>
            <person name="Li G."/>
            <person name="Viehrig K."/>
            <person name="Ye F."/>
            <person name="Su P."/>
            <person name="Kiefer A.F."/>
            <person name="Nichols A."/>
            <person name="Cepeda A.J."/>
            <person name="Yan W."/>
            <person name="Fan B."/>
            <person name="Jiang Y."/>
            <person name="Adhikari A."/>
            <person name="Zheng C.-J."/>
            <person name="Schuster L."/>
            <person name="Cowan T.M."/>
            <person name="Smanski M.J."/>
            <person name="Chevrette M.G."/>
            <person name="De Carvalho L.P.S."/>
            <person name="Shen B."/>
        </authorList>
    </citation>
    <scope>NUCLEOTIDE SEQUENCE [LARGE SCALE GENOMIC DNA]</scope>
    <source>
        <strain evidence="2 3">NPDC000634</strain>
    </source>
</reference>
<dbReference type="InterPro" id="IPR002711">
    <property type="entry name" value="HNH"/>
</dbReference>
<proteinExistence type="predicted"/>
<accession>A0ABV1VZ43</accession>
<comment type="caution">
    <text evidence="2">The sequence shown here is derived from an EMBL/GenBank/DDBJ whole genome shotgun (WGS) entry which is preliminary data.</text>
</comment>
<name>A0ABV1VZ43_9ACTN</name>
<organism evidence="2 3">
    <name type="scientific">Streptomyces carpinensis</name>
    <dbReference type="NCBI Taxonomy" id="66369"/>
    <lineage>
        <taxon>Bacteria</taxon>
        <taxon>Bacillati</taxon>
        <taxon>Actinomycetota</taxon>
        <taxon>Actinomycetes</taxon>
        <taxon>Kitasatosporales</taxon>
        <taxon>Streptomycetaceae</taxon>
        <taxon>Streptomyces</taxon>
    </lineage>
</organism>
<dbReference type="CDD" id="cd00085">
    <property type="entry name" value="HNHc"/>
    <property type="match status" value="1"/>
</dbReference>
<dbReference type="Proteomes" id="UP001458415">
    <property type="component" value="Unassembled WGS sequence"/>
</dbReference>
<keyword evidence="2" id="KW-0378">Hydrolase</keyword>
<keyword evidence="3" id="KW-1185">Reference proteome</keyword>
<keyword evidence="2" id="KW-0255">Endonuclease</keyword>
<gene>
    <name evidence="2" type="ORF">ABT317_09310</name>
</gene>
<dbReference type="Pfam" id="PF01844">
    <property type="entry name" value="HNH"/>
    <property type="match status" value="1"/>
</dbReference>
<evidence type="ECO:0000313" key="2">
    <source>
        <dbReference type="EMBL" id="MER6977210.1"/>
    </source>
</evidence>
<protein>
    <submittedName>
        <fullName evidence="2">HNH endonuclease signature motif containing protein</fullName>
    </submittedName>
</protein>
<keyword evidence="2" id="KW-0540">Nuclease</keyword>
<evidence type="ECO:0000259" key="1">
    <source>
        <dbReference type="Pfam" id="PF01844"/>
    </source>
</evidence>
<dbReference type="RefSeq" id="WP_425276323.1">
    <property type="nucleotide sequence ID" value="NZ_MUBM01000214.1"/>
</dbReference>
<sequence>MREAGPRDRYTLEDVGDRDGWECAICLSPVSREFRAPHPCTPSVHHVVEVCQGGSDTLDNVALTHLFCNMDSHTWGEKSPAEARRRLAGRLLRGKRVGPRRHEAPDEEALALAASILSPGARPGA</sequence>
<evidence type="ECO:0000313" key="3">
    <source>
        <dbReference type="Proteomes" id="UP001458415"/>
    </source>
</evidence>
<dbReference type="GO" id="GO:0004519">
    <property type="term" value="F:endonuclease activity"/>
    <property type="evidence" value="ECO:0007669"/>
    <property type="project" value="UniProtKB-KW"/>
</dbReference>
<dbReference type="Gene3D" id="1.10.30.50">
    <property type="match status" value="1"/>
</dbReference>
<dbReference type="EMBL" id="JBEPCU010000102">
    <property type="protein sequence ID" value="MER6977210.1"/>
    <property type="molecule type" value="Genomic_DNA"/>
</dbReference>